<feature type="region of interest" description="Disordered" evidence="1">
    <location>
        <begin position="41"/>
        <end position="73"/>
    </location>
</feature>
<sequence>MILLSLVIGLILGYLLSGKKGSLINVRFYININFSDNLNGNGNNNGNNNGNDNLTNIENNANGNEAKSGELEV</sequence>
<protein>
    <submittedName>
        <fullName evidence="2">Uncharacterized protein</fullName>
    </submittedName>
</protein>
<evidence type="ECO:0000256" key="1">
    <source>
        <dbReference type="SAM" id="MobiDB-lite"/>
    </source>
</evidence>
<reference evidence="2 3" key="1">
    <citation type="submission" date="2017-06" db="EMBL/GenBank/DDBJ databases">
        <title>Genome sequencing of cyanobaciteial culture collection at National Institute for Environmental Studies (NIES).</title>
        <authorList>
            <person name="Hirose Y."/>
            <person name="Shimura Y."/>
            <person name="Fujisawa T."/>
            <person name="Nakamura Y."/>
            <person name="Kawachi M."/>
        </authorList>
    </citation>
    <scope>NUCLEOTIDE SEQUENCE [LARGE SCALE GENOMIC DNA]</scope>
    <source>
        <strain evidence="2 3">NIES-267</strain>
    </source>
</reference>
<dbReference type="AlphaFoldDB" id="A0A1Z4LN94"/>
<evidence type="ECO:0000313" key="3">
    <source>
        <dbReference type="Proteomes" id="UP000218418"/>
    </source>
</evidence>
<gene>
    <name evidence="2" type="ORF">NIES267_21280</name>
</gene>
<feature type="compositionally biased region" description="Low complexity" evidence="1">
    <location>
        <begin position="41"/>
        <end position="60"/>
    </location>
</feature>
<proteinExistence type="predicted"/>
<dbReference type="EMBL" id="AP018227">
    <property type="protein sequence ID" value="BAY82644.1"/>
    <property type="molecule type" value="Genomic_DNA"/>
</dbReference>
<evidence type="ECO:0000313" key="2">
    <source>
        <dbReference type="EMBL" id="BAY82644.1"/>
    </source>
</evidence>
<dbReference type="Proteomes" id="UP000218418">
    <property type="component" value="Chromosome"/>
</dbReference>
<accession>A0A1Z4LN94</accession>
<keyword evidence="3" id="KW-1185">Reference proteome</keyword>
<organism evidence="2 3">
    <name type="scientific">Calothrix parasitica NIES-267</name>
    <dbReference type="NCBI Taxonomy" id="1973488"/>
    <lineage>
        <taxon>Bacteria</taxon>
        <taxon>Bacillati</taxon>
        <taxon>Cyanobacteriota</taxon>
        <taxon>Cyanophyceae</taxon>
        <taxon>Nostocales</taxon>
        <taxon>Calotrichaceae</taxon>
        <taxon>Calothrix</taxon>
    </lineage>
</organism>
<name>A0A1Z4LN94_9CYAN</name>